<accession>A0ABV3CUT0</accession>
<evidence type="ECO:0000256" key="1">
    <source>
        <dbReference type="SAM" id="MobiDB-lite"/>
    </source>
</evidence>
<proteinExistence type="predicted"/>
<comment type="caution">
    <text evidence="2">The sequence shown here is derived from an EMBL/GenBank/DDBJ whole genome shotgun (WGS) entry which is preliminary data.</text>
</comment>
<organism evidence="2 3">
    <name type="scientific">Streptomyces exfoliatus</name>
    <name type="common">Streptomyces hydrogenans</name>
    <dbReference type="NCBI Taxonomy" id="1905"/>
    <lineage>
        <taxon>Bacteria</taxon>
        <taxon>Bacillati</taxon>
        <taxon>Actinomycetota</taxon>
        <taxon>Actinomycetes</taxon>
        <taxon>Kitasatosporales</taxon>
        <taxon>Streptomycetaceae</taxon>
        <taxon>Streptomyces</taxon>
    </lineage>
</organism>
<sequence>MTTPQQYQAPNADDFLMGGGGAPTAKFPVPGTTVSGRITQKPTVEQQRDIKTGDAKFWGDGNPMMQLVVTVQTDLRDPSIDEDDGRRRLFVKGVMKNAVADAVRVAGARGLEVGGTLAVTYTHDGVAKERGMSPPKQYTATYTAAAQAALHTPDPGTTATQQYTPPLAAPAPAAPPVGLSPQQYAAAQQNPATQALLQQQQAQAASATAPPPF</sequence>
<feature type="region of interest" description="Disordered" evidence="1">
    <location>
        <begin position="152"/>
        <end position="213"/>
    </location>
</feature>
<protein>
    <submittedName>
        <fullName evidence="2">Uncharacterized protein</fullName>
    </submittedName>
</protein>
<name>A0ABV3CUT0_STREX</name>
<feature type="compositionally biased region" description="Low complexity" evidence="1">
    <location>
        <begin position="157"/>
        <end position="166"/>
    </location>
</feature>
<keyword evidence="3" id="KW-1185">Reference proteome</keyword>
<dbReference type="EMBL" id="JBEZAM010000008">
    <property type="protein sequence ID" value="MEU7293361.1"/>
    <property type="molecule type" value="Genomic_DNA"/>
</dbReference>
<dbReference type="RefSeq" id="WP_359205715.1">
    <property type="nucleotide sequence ID" value="NZ_JBEZAM010000008.1"/>
</dbReference>
<evidence type="ECO:0000313" key="3">
    <source>
        <dbReference type="Proteomes" id="UP001551210"/>
    </source>
</evidence>
<feature type="compositionally biased region" description="Polar residues" evidence="1">
    <location>
        <begin position="32"/>
        <end position="45"/>
    </location>
</feature>
<feature type="compositionally biased region" description="Low complexity" evidence="1">
    <location>
        <begin position="180"/>
        <end position="213"/>
    </location>
</feature>
<dbReference type="Proteomes" id="UP001551210">
    <property type="component" value="Unassembled WGS sequence"/>
</dbReference>
<reference evidence="2 3" key="1">
    <citation type="submission" date="2024-06" db="EMBL/GenBank/DDBJ databases">
        <title>The Natural Products Discovery Center: Release of the First 8490 Sequenced Strains for Exploring Actinobacteria Biosynthetic Diversity.</title>
        <authorList>
            <person name="Kalkreuter E."/>
            <person name="Kautsar S.A."/>
            <person name="Yang D."/>
            <person name="Bader C.D."/>
            <person name="Teijaro C.N."/>
            <person name="Fluegel L."/>
            <person name="Davis C.M."/>
            <person name="Simpson J.R."/>
            <person name="Lauterbach L."/>
            <person name="Steele A.D."/>
            <person name="Gui C."/>
            <person name="Meng S."/>
            <person name="Li G."/>
            <person name="Viehrig K."/>
            <person name="Ye F."/>
            <person name="Su P."/>
            <person name="Kiefer A.F."/>
            <person name="Nichols A."/>
            <person name="Cepeda A.J."/>
            <person name="Yan W."/>
            <person name="Fan B."/>
            <person name="Jiang Y."/>
            <person name="Adhikari A."/>
            <person name="Zheng C.-J."/>
            <person name="Schuster L."/>
            <person name="Cowan T.M."/>
            <person name="Smanski M.J."/>
            <person name="Chevrette M.G."/>
            <person name="De Carvalho L.P.S."/>
            <person name="Shen B."/>
        </authorList>
    </citation>
    <scope>NUCLEOTIDE SEQUENCE [LARGE SCALE GENOMIC DNA]</scope>
    <source>
        <strain evidence="2 3">NPDC045705</strain>
    </source>
</reference>
<gene>
    <name evidence="2" type="ORF">AB0A76_09175</name>
</gene>
<feature type="region of interest" description="Disordered" evidence="1">
    <location>
        <begin position="1"/>
        <end position="57"/>
    </location>
</feature>
<evidence type="ECO:0000313" key="2">
    <source>
        <dbReference type="EMBL" id="MEU7293361.1"/>
    </source>
</evidence>